<accession>A0ABX7N515</accession>
<sequence length="137" mass="14914">MRNPRSVEDVQALLSLEQAIVRAIHGRDTESLKNFMAEDFVFRGAGAVESDRAAFLTAISTLEADILSLETQNVRAHVFGETGILTGTQLAQVRLSDGTVVTDTSEFADVCQHRDGRWWVVLAHSITIPEPAPSPPA</sequence>
<dbReference type="SUPFAM" id="SSF54427">
    <property type="entry name" value="NTF2-like"/>
    <property type="match status" value="1"/>
</dbReference>
<dbReference type="Pfam" id="PF14534">
    <property type="entry name" value="DUF4440"/>
    <property type="match status" value="1"/>
</dbReference>
<dbReference type="Gene3D" id="3.10.450.50">
    <property type="match status" value="1"/>
</dbReference>
<dbReference type="InterPro" id="IPR027843">
    <property type="entry name" value="DUF4440"/>
</dbReference>
<feature type="domain" description="DUF4440" evidence="1">
    <location>
        <begin position="13"/>
        <end position="120"/>
    </location>
</feature>
<name>A0ABX7N515_9BACT</name>
<organism evidence="2 3">
    <name type="scientific">Myxococcus landrumensis</name>
    <dbReference type="NCBI Taxonomy" id="2813577"/>
    <lineage>
        <taxon>Bacteria</taxon>
        <taxon>Pseudomonadati</taxon>
        <taxon>Myxococcota</taxon>
        <taxon>Myxococcia</taxon>
        <taxon>Myxococcales</taxon>
        <taxon>Cystobacterineae</taxon>
        <taxon>Myxococcaceae</taxon>
        <taxon>Myxococcus</taxon>
    </lineage>
</organism>
<proteinExistence type="predicted"/>
<dbReference type="InterPro" id="IPR032710">
    <property type="entry name" value="NTF2-like_dom_sf"/>
</dbReference>
<evidence type="ECO:0000313" key="2">
    <source>
        <dbReference type="EMBL" id="QSQ11498.1"/>
    </source>
</evidence>
<keyword evidence="3" id="KW-1185">Reference proteome</keyword>
<dbReference type="RefSeq" id="WP_206713249.1">
    <property type="nucleotide sequence ID" value="NZ_CP071091.1"/>
</dbReference>
<dbReference type="EMBL" id="CP071091">
    <property type="protein sequence ID" value="QSQ11498.1"/>
    <property type="molecule type" value="Genomic_DNA"/>
</dbReference>
<gene>
    <name evidence="2" type="ORF">JY572_24180</name>
</gene>
<reference evidence="2 3" key="1">
    <citation type="submission" date="2021-02" db="EMBL/GenBank/DDBJ databases">
        <title>De Novo genome assembly of isolated myxobacteria.</title>
        <authorList>
            <person name="Stevens D.C."/>
        </authorList>
    </citation>
    <scope>NUCLEOTIDE SEQUENCE [LARGE SCALE GENOMIC DNA]</scope>
    <source>
        <strain evidence="2 3">SCHIC003</strain>
    </source>
</reference>
<evidence type="ECO:0000259" key="1">
    <source>
        <dbReference type="Pfam" id="PF14534"/>
    </source>
</evidence>
<dbReference type="Proteomes" id="UP000663090">
    <property type="component" value="Chromosome"/>
</dbReference>
<protein>
    <submittedName>
        <fullName evidence="2">Nuclear transport factor 2 family protein</fullName>
    </submittedName>
</protein>
<evidence type="ECO:0000313" key="3">
    <source>
        <dbReference type="Proteomes" id="UP000663090"/>
    </source>
</evidence>